<keyword evidence="6" id="KW-1015">Disulfide bond</keyword>
<dbReference type="InterPro" id="IPR008972">
    <property type="entry name" value="Cupredoxin"/>
</dbReference>
<dbReference type="InterPro" id="IPR039391">
    <property type="entry name" value="Phytocyanin-like"/>
</dbReference>
<dbReference type="SUPFAM" id="SSF49503">
    <property type="entry name" value="Cupredoxins"/>
    <property type="match status" value="1"/>
</dbReference>
<keyword evidence="3" id="KW-0336">GPI-anchor</keyword>
<evidence type="ECO:0000256" key="7">
    <source>
        <dbReference type="ARBA" id="ARBA00023180"/>
    </source>
</evidence>
<dbReference type="FunFam" id="2.60.40.420:FF:000010">
    <property type="entry name" value="Early nodulin-like protein 1"/>
    <property type="match status" value="1"/>
</dbReference>
<keyword evidence="5 11" id="KW-0472">Membrane</keyword>
<keyword evidence="8" id="KW-0449">Lipoprotein</keyword>
<keyword evidence="14" id="KW-1185">Reference proteome</keyword>
<evidence type="ECO:0000256" key="6">
    <source>
        <dbReference type="ARBA" id="ARBA00023157"/>
    </source>
</evidence>
<gene>
    <name evidence="13" type="ORF">O6P43_028825</name>
</gene>
<keyword evidence="4" id="KW-0732">Signal</keyword>
<evidence type="ECO:0000313" key="14">
    <source>
        <dbReference type="Proteomes" id="UP001163823"/>
    </source>
</evidence>
<dbReference type="InterPro" id="IPR003245">
    <property type="entry name" value="Phytocyanin_dom"/>
</dbReference>
<dbReference type="PANTHER" id="PTHR33021:SF185">
    <property type="entry name" value="EARLY NODULIN-LIKE PROTEIN 3-RELATED"/>
    <property type="match status" value="1"/>
</dbReference>
<dbReference type="Proteomes" id="UP001163823">
    <property type="component" value="Chromosome 12"/>
</dbReference>
<evidence type="ECO:0000256" key="4">
    <source>
        <dbReference type="ARBA" id="ARBA00022729"/>
    </source>
</evidence>
<evidence type="ECO:0000256" key="2">
    <source>
        <dbReference type="ARBA" id="ARBA00022475"/>
    </source>
</evidence>
<dbReference type="GO" id="GO:0098552">
    <property type="term" value="C:side of membrane"/>
    <property type="evidence" value="ECO:0007669"/>
    <property type="project" value="UniProtKB-KW"/>
</dbReference>
<dbReference type="PROSITE" id="PS51485">
    <property type="entry name" value="PHYTOCYANIN"/>
    <property type="match status" value="1"/>
</dbReference>
<feature type="transmembrane region" description="Helical" evidence="11">
    <location>
        <begin position="197"/>
        <end position="214"/>
    </location>
</feature>
<dbReference type="Pfam" id="PF02298">
    <property type="entry name" value="Cu_bind_like"/>
    <property type="match status" value="1"/>
</dbReference>
<feature type="region of interest" description="Disordered" evidence="10">
    <location>
        <begin position="132"/>
        <end position="190"/>
    </location>
</feature>
<name>A0AAD7L031_QUISA</name>
<evidence type="ECO:0000256" key="10">
    <source>
        <dbReference type="SAM" id="MobiDB-lite"/>
    </source>
</evidence>
<feature type="compositionally biased region" description="Pro residues" evidence="10">
    <location>
        <begin position="137"/>
        <end position="152"/>
    </location>
</feature>
<dbReference type="PANTHER" id="PTHR33021">
    <property type="entry name" value="BLUE COPPER PROTEIN"/>
    <property type="match status" value="1"/>
</dbReference>
<evidence type="ECO:0000256" key="5">
    <source>
        <dbReference type="ARBA" id="ARBA00023136"/>
    </source>
</evidence>
<keyword evidence="11" id="KW-0812">Transmembrane</keyword>
<comment type="caution">
    <text evidence="13">The sequence shown here is derived from an EMBL/GenBank/DDBJ whole genome shotgun (WGS) entry which is preliminary data.</text>
</comment>
<comment type="similarity">
    <text evidence="9">Belongs to the early nodulin-like (ENODL) family.</text>
</comment>
<dbReference type="KEGG" id="qsa:O6P43_028825"/>
<dbReference type="InterPro" id="IPR041846">
    <property type="entry name" value="ENL_dom"/>
</dbReference>
<sequence length="216" mass="23413">MGPNRFLGFMFVMMVVMMGLLSSLSQAVKFDVGGKDGWVLKPSEDYNHWAESNRFQVNDTLFFKYKKGSDSILVVTKYDYYSCNTKNPIQTLNDGDSTFKFDRSGPFFFISGNGDNCQKGQRVTIVVLAARDKPHRPPPSSPTPVASPPAVVPSPKAESPKVASPQPSRSPLNRDLDAPAPAPSGNSATTELSGGSFGLALCISIGVISVWFWVAV</sequence>
<feature type="transmembrane region" description="Helical" evidence="11">
    <location>
        <begin position="6"/>
        <end position="25"/>
    </location>
</feature>
<dbReference type="Gene3D" id="2.60.40.420">
    <property type="entry name" value="Cupredoxins - blue copper proteins"/>
    <property type="match status" value="1"/>
</dbReference>
<evidence type="ECO:0000256" key="3">
    <source>
        <dbReference type="ARBA" id="ARBA00022622"/>
    </source>
</evidence>
<dbReference type="GO" id="GO:0009055">
    <property type="term" value="F:electron transfer activity"/>
    <property type="evidence" value="ECO:0007669"/>
    <property type="project" value="InterPro"/>
</dbReference>
<evidence type="ECO:0000256" key="11">
    <source>
        <dbReference type="SAM" id="Phobius"/>
    </source>
</evidence>
<evidence type="ECO:0000256" key="1">
    <source>
        <dbReference type="ARBA" id="ARBA00004609"/>
    </source>
</evidence>
<keyword evidence="11" id="KW-1133">Transmembrane helix</keyword>
<evidence type="ECO:0000313" key="13">
    <source>
        <dbReference type="EMBL" id="KAJ7948331.1"/>
    </source>
</evidence>
<organism evidence="13 14">
    <name type="scientific">Quillaja saponaria</name>
    <name type="common">Soap bark tree</name>
    <dbReference type="NCBI Taxonomy" id="32244"/>
    <lineage>
        <taxon>Eukaryota</taxon>
        <taxon>Viridiplantae</taxon>
        <taxon>Streptophyta</taxon>
        <taxon>Embryophyta</taxon>
        <taxon>Tracheophyta</taxon>
        <taxon>Spermatophyta</taxon>
        <taxon>Magnoliopsida</taxon>
        <taxon>eudicotyledons</taxon>
        <taxon>Gunneridae</taxon>
        <taxon>Pentapetalae</taxon>
        <taxon>rosids</taxon>
        <taxon>fabids</taxon>
        <taxon>Fabales</taxon>
        <taxon>Quillajaceae</taxon>
        <taxon>Quillaja</taxon>
    </lineage>
</organism>
<comment type="subcellular location">
    <subcellularLocation>
        <location evidence="1">Cell membrane</location>
        <topology evidence="1">Lipid-anchor</topology>
        <topology evidence="1">GPI-anchor</topology>
    </subcellularLocation>
</comment>
<evidence type="ECO:0000256" key="9">
    <source>
        <dbReference type="ARBA" id="ARBA00035011"/>
    </source>
</evidence>
<evidence type="ECO:0000256" key="8">
    <source>
        <dbReference type="ARBA" id="ARBA00023288"/>
    </source>
</evidence>
<dbReference type="GO" id="GO:0005886">
    <property type="term" value="C:plasma membrane"/>
    <property type="evidence" value="ECO:0007669"/>
    <property type="project" value="UniProtKB-SubCell"/>
</dbReference>
<protein>
    <submittedName>
        <fullName evidence="13">Early nodulin-like protein</fullName>
    </submittedName>
</protein>
<keyword evidence="7" id="KW-0325">Glycoprotein</keyword>
<reference evidence="13" key="1">
    <citation type="journal article" date="2023" name="Science">
        <title>Elucidation of the pathway for biosynthesis of saponin adjuvants from the soapbark tree.</title>
        <authorList>
            <person name="Reed J."/>
            <person name="Orme A."/>
            <person name="El-Demerdash A."/>
            <person name="Owen C."/>
            <person name="Martin L.B.B."/>
            <person name="Misra R.C."/>
            <person name="Kikuchi S."/>
            <person name="Rejzek M."/>
            <person name="Martin A.C."/>
            <person name="Harkess A."/>
            <person name="Leebens-Mack J."/>
            <person name="Louveau T."/>
            <person name="Stephenson M.J."/>
            <person name="Osbourn A."/>
        </authorList>
    </citation>
    <scope>NUCLEOTIDE SEQUENCE</scope>
    <source>
        <strain evidence="13">S10</strain>
    </source>
</reference>
<proteinExistence type="inferred from homology"/>
<accession>A0AAD7L031</accession>
<keyword evidence="2" id="KW-1003">Cell membrane</keyword>
<feature type="domain" description="Phytocyanin" evidence="12">
    <location>
        <begin position="28"/>
        <end position="129"/>
    </location>
</feature>
<dbReference type="AlphaFoldDB" id="A0AAD7L031"/>
<dbReference type="EMBL" id="JARAOO010000012">
    <property type="protein sequence ID" value="KAJ7948331.1"/>
    <property type="molecule type" value="Genomic_DNA"/>
</dbReference>
<dbReference type="CDD" id="cd11019">
    <property type="entry name" value="OsENODL1_like"/>
    <property type="match status" value="1"/>
</dbReference>
<evidence type="ECO:0000259" key="12">
    <source>
        <dbReference type="PROSITE" id="PS51485"/>
    </source>
</evidence>